<dbReference type="FunFam" id="2.10.25.10:FF:000059">
    <property type="entry name" value="Mannan-binding lectin serine protease 1"/>
    <property type="match status" value="1"/>
</dbReference>
<keyword evidence="1" id="KW-0245">EGF-like domain</keyword>
<evidence type="ECO:0000256" key="7">
    <source>
        <dbReference type="PROSITE-ProRule" id="PRU00059"/>
    </source>
</evidence>
<dbReference type="Gene3D" id="2.10.25.10">
    <property type="entry name" value="Laminin"/>
    <property type="match status" value="1"/>
</dbReference>
<dbReference type="CDD" id="cd00054">
    <property type="entry name" value="EGF_CA"/>
    <property type="match status" value="1"/>
</dbReference>
<name>A0A673NLN0_9TELE</name>
<evidence type="ECO:0000313" key="10">
    <source>
        <dbReference type="Ensembl" id="ENSSRHP00000104175.1"/>
    </source>
</evidence>
<keyword evidence="5" id="KW-0378">Hydrolase</keyword>
<dbReference type="InterPro" id="IPR035914">
    <property type="entry name" value="Sperma_CUB_dom_sf"/>
</dbReference>
<dbReference type="AlphaFoldDB" id="A0A673NLN0"/>
<feature type="signal peptide" evidence="8">
    <location>
        <begin position="1"/>
        <end position="20"/>
    </location>
</feature>
<dbReference type="InterPro" id="IPR000742">
    <property type="entry name" value="EGF"/>
</dbReference>
<dbReference type="GO" id="GO:0005509">
    <property type="term" value="F:calcium ion binding"/>
    <property type="evidence" value="ECO:0007669"/>
    <property type="project" value="InterPro"/>
</dbReference>
<feature type="chain" id="PRO_5025690484" evidence="8">
    <location>
        <begin position="21"/>
        <end position="299"/>
    </location>
</feature>
<dbReference type="SUPFAM" id="SSF57196">
    <property type="entry name" value="EGF/Laminin"/>
    <property type="match status" value="1"/>
</dbReference>
<dbReference type="GO" id="GO:0006508">
    <property type="term" value="P:proteolysis"/>
    <property type="evidence" value="ECO:0007669"/>
    <property type="project" value="UniProtKB-KW"/>
</dbReference>
<evidence type="ECO:0000256" key="6">
    <source>
        <dbReference type="ARBA" id="ARBA00023157"/>
    </source>
</evidence>
<evidence type="ECO:0000256" key="3">
    <source>
        <dbReference type="ARBA" id="ARBA00022723"/>
    </source>
</evidence>
<feature type="domain" description="CUB" evidence="9">
    <location>
        <begin position="173"/>
        <end position="285"/>
    </location>
</feature>
<dbReference type="CDD" id="cd00041">
    <property type="entry name" value="CUB"/>
    <property type="match status" value="2"/>
</dbReference>
<dbReference type="InterPro" id="IPR001881">
    <property type="entry name" value="EGF-like_Ca-bd_dom"/>
</dbReference>
<dbReference type="Pfam" id="PF00431">
    <property type="entry name" value="CUB"/>
    <property type="match status" value="2"/>
</dbReference>
<keyword evidence="4 8" id="KW-0732">Signal</keyword>
<keyword evidence="3" id="KW-0479">Metal-binding</keyword>
<dbReference type="PANTHER" id="PTHR24255:SF10">
    <property type="entry name" value="MANNAN-BINDING LECTIN SERINE PROTEASE 2"/>
    <property type="match status" value="1"/>
</dbReference>
<dbReference type="Gene3D" id="2.60.120.290">
    <property type="entry name" value="Spermadhesin, CUB domain"/>
    <property type="match status" value="2"/>
</dbReference>
<evidence type="ECO:0000256" key="2">
    <source>
        <dbReference type="ARBA" id="ARBA00022670"/>
    </source>
</evidence>
<sequence length="299" mass="34076">MNRYAKVSLAFVTLLPLAFGSELKGLFGSFTSPNFPNVYPNNQRMVWNIRGPDLETSHRCEYDYVQVLTDGNDTVRFCGDAEKNYGDAPKNTIIYSATNTMSMLFRSDYSNKDRFTGFQPFCFTVIYIDECLSTVDGEPVCDHNCHNYVGGFYCTCRLGYQLHNDKRHCPAECSGQVFQERSGELSSPEYPGVYPKMSQCVYTISLMEGFQVTLDFQELFDVETHPEIHCPYDILKITAGEREYGPFCGKTPPRKIETGTHKVHVTFRSDHSGKNKGWKIKYTSTGSLQHPFLTIKYNC</sequence>
<dbReference type="PANTHER" id="PTHR24255">
    <property type="entry name" value="COMPLEMENT COMPONENT 1, S SUBCOMPONENT-RELATED"/>
    <property type="match status" value="1"/>
</dbReference>
<organism evidence="10 11">
    <name type="scientific">Sinocyclocheilus rhinocerous</name>
    <dbReference type="NCBI Taxonomy" id="307959"/>
    <lineage>
        <taxon>Eukaryota</taxon>
        <taxon>Metazoa</taxon>
        <taxon>Chordata</taxon>
        <taxon>Craniata</taxon>
        <taxon>Vertebrata</taxon>
        <taxon>Euteleostomi</taxon>
        <taxon>Actinopterygii</taxon>
        <taxon>Neopterygii</taxon>
        <taxon>Teleostei</taxon>
        <taxon>Ostariophysi</taxon>
        <taxon>Cypriniformes</taxon>
        <taxon>Cyprinidae</taxon>
        <taxon>Cyprininae</taxon>
        <taxon>Sinocyclocheilus</taxon>
    </lineage>
</organism>
<dbReference type="SMART" id="SM00179">
    <property type="entry name" value="EGF_CA"/>
    <property type="match status" value="1"/>
</dbReference>
<dbReference type="SUPFAM" id="SSF49854">
    <property type="entry name" value="Spermadhesin, CUB domain"/>
    <property type="match status" value="2"/>
</dbReference>
<reference evidence="10" key="1">
    <citation type="submission" date="2025-08" db="UniProtKB">
        <authorList>
            <consortium name="Ensembl"/>
        </authorList>
    </citation>
    <scope>IDENTIFICATION</scope>
</reference>
<keyword evidence="11" id="KW-1185">Reference proteome</keyword>
<dbReference type="PROSITE" id="PS01180">
    <property type="entry name" value="CUB"/>
    <property type="match status" value="2"/>
</dbReference>
<evidence type="ECO:0000256" key="1">
    <source>
        <dbReference type="ARBA" id="ARBA00022536"/>
    </source>
</evidence>
<feature type="disulfide bond" evidence="7">
    <location>
        <begin position="173"/>
        <end position="200"/>
    </location>
</feature>
<dbReference type="InterPro" id="IPR049883">
    <property type="entry name" value="NOTCH1_EGF-like"/>
</dbReference>
<dbReference type="Proteomes" id="UP000472270">
    <property type="component" value="Unassembled WGS sequence"/>
</dbReference>
<evidence type="ECO:0000256" key="5">
    <source>
        <dbReference type="ARBA" id="ARBA00022801"/>
    </source>
</evidence>
<dbReference type="GO" id="GO:0004252">
    <property type="term" value="F:serine-type endopeptidase activity"/>
    <property type="evidence" value="ECO:0007669"/>
    <property type="project" value="TreeGrafter"/>
</dbReference>
<dbReference type="PROSITE" id="PS01186">
    <property type="entry name" value="EGF_2"/>
    <property type="match status" value="1"/>
</dbReference>
<dbReference type="FunFam" id="2.60.120.290:FF:000006">
    <property type="entry name" value="Mannan-binding lectin serine protease 1"/>
    <property type="match status" value="1"/>
</dbReference>
<keyword evidence="2" id="KW-0645">Protease</keyword>
<dbReference type="SMART" id="SM00042">
    <property type="entry name" value="CUB"/>
    <property type="match status" value="2"/>
</dbReference>
<feature type="domain" description="CUB" evidence="9">
    <location>
        <begin position="19"/>
        <end position="125"/>
    </location>
</feature>
<dbReference type="InterPro" id="IPR000859">
    <property type="entry name" value="CUB_dom"/>
</dbReference>
<reference evidence="10" key="2">
    <citation type="submission" date="2025-09" db="UniProtKB">
        <authorList>
            <consortium name="Ensembl"/>
        </authorList>
    </citation>
    <scope>IDENTIFICATION</scope>
</reference>
<dbReference type="GO" id="GO:0005615">
    <property type="term" value="C:extracellular space"/>
    <property type="evidence" value="ECO:0007669"/>
    <property type="project" value="TreeGrafter"/>
</dbReference>
<accession>A0A673NLN0</accession>
<proteinExistence type="predicted"/>
<evidence type="ECO:0000256" key="4">
    <source>
        <dbReference type="ARBA" id="ARBA00022729"/>
    </source>
</evidence>
<dbReference type="Ensembl" id="ENSSRHT00000106973.1">
    <property type="protein sequence ID" value="ENSSRHP00000104175.1"/>
    <property type="gene ID" value="ENSSRHG00000050905.1"/>
</dbReference>
<keyword evidence="6 7" id="KW-1015">Disulfide bond</keyword>
<dbReference type="Pfam" id="PF07645">
    <property type="entry name" value="EGF_CA"/>
    <property type="match status" value="1"/>
</dbReference>
<protein>
    <submittedName>
        <fullName evidence="10">Mannan-binding lectin serine peptidase 2</fullName>
    </submittedName>
</protein>
<evidence type="ECO:0000256" key="8">
    <source>
        <dbReference type="SAM" id="SignalP"/>
    </source>
</evidence>
<evidence type="ECO:0000313" key="11">
    <source>
        <dbReference type="Proteomes" id="UP000472270"/>
    </source>
</evidence>
<evidence type="ECO:0000259" key="9">
    <source>
        <dbReference type="PROSITE" id="PS01180"/>
    </source>
</evidence>
<comment type="caution">
    <text evidence="7">Lacks conserved residue(s) required for the propagation of feature annotation.</text>
</comment>